<protein>
    <submittedName>
        <fullName evidence="1">Dynein heavy chain</fullName>
    </submittedName>
</protein>
<reference evidence="1" key="1">
    <citation type="submission" date="2015-07" db="EMBL/GenBank/DDBJ databases">
        <title>Adaptation to a free-living lifestyle via gene acquisitions in the diplomonad Trepomonas sp. PC1.</title>
        <authorList>
            <person name="Xu F."/>
            <person name="Jerlstrom-Hultqvist J."/>
            <person name="Kolisko M."/>
            <person name="Simpson A.G.B."/>
            <person name="Roger A.J."/>
            <person name="Svard S.G."/>
            <person name="Andersson J.O."/>
        </authorList>
    </citation>
    <scope>NUCLEOTIDE SEQUENCE</scope>
    <source>
        <strain evidence="1">PC1</strain>
    </source>
</reference>
<feature type="non-terminal residue" evidence="1">
    <location>
        <position position="71"/>
    </location>
</feature>
<dbReference type="EMBL" id="GDID01001670">
    <property type="protein sequence ID" value="JAP94936.1"/>
    <property type="molecule type" value="Transcribed_RNA"/>
</dbReference>
<accession>A0A146KHK7</accession>
<proteinExistence type="predicted"/>
<feature type="non-terminal residue" evidence="1">
    <location>
        <position position="1"/>
    </location>
</feature>
<dbReference type="AlphaFoldDB" id="A0A146KHK7"/>
<dbReference type="Gene3D" id="3.40.50.300">
    <property type="entry name" value="P-loop containing nucleotide triphosphate hydrolases"/>
    <property type="match status" value="1"/>
</dbReference>
<name>A0A146KHK7_9EUKA</name>
<dbReference type="InterPro" id="IPR027417">
    <property type="entry name" value="P-loop_NTPase"/>
</dbReference>
<organism evidence="1">
    <name type="scientific">Trepomonas sp. PC1</name>
    <dbReference type="NCBI Taxonomy" id="1076344"/>
    <lineage>
        <taxon>Eukaryota</taxon>
        <taxon>Metamonada</taxon>
        <taxon>Diplomonadida</taxon>
        <taxon>Hexamitidae</taxon>
        <taxon>Hexamitinae</taxon>
        <taxon>Trepomonas</taxon>
    </lineage>
</organism>
<gene>
    <name evidence="1" type="ORF">TPC1_12224</name>
</gene>
<sequence>DIEEIQSAIAVRSTAKNLQELENKTLTLAEYSVPLQKISPFAAVFMTMNPASREYRGRSELPFSLTKMLRG</sequence>
<evidence type="ECO:0000313" key="1">
    <source>
        <dbReference type="EMBL" id="JAP94936.1"/>
    </source>
</evidence>